<sequence length="412" mass="45799">MPSLNVAKYDEDGQDWSPQSMSSGSDWESEYTPGSGRRGPRVKRRRVGGREASLVAPSASAASSFTSLESLSELLAHTDPAEEQAGRNGSFEALIEEVLPNLLDAELAYQDRLSETDESGQLVHPISRTEAGALIERLEASRHSGAALTSAAAVVARRLKEHQGTLRRRVLDAPIIRVPAGPLTPLEAPRPTSNVNPQVLDALYAIQTTPFERSFLSRLNGVRSERTPGLIALDWETRSPWMELMGDIREHYGLAHPEREQPVEIPGPIEYASLQPSHLPQVHSLLAHIFWEGIDVSDALHYSPERCTIVATYKRLVVGVALLSSPVETYITYLAVRPGWENAQIATSMLYHLITLNPNRDITLHVSISNPAMLLYNRFGFKAEEFIVGFYEDYLDSQSRASKNAFRLRLRR</sequence>
<dbReference type="Pfam" id="PF00583">
    <property type="entry name" value="Acetyltransf_1"/>
    <property type="match status" value="1"/>
</dbReference>
<feature type="domain" description="N-acetyltransferase" evidence="2">
    <location>
        <begin position="269"/>
        <end position="412"/>
    </location>
</feature>
<dbReference type="EMBL" id="KV722331">
    <property type="protein sequence ID" value="OCH96331.1"/>
    <property type="molecule type" value="Genomic_DNA"/>
</dbReference>
<proteinExistence type="predicted"/>
<dbReference type="GO" id="GO:0016747">
    <property type="term" value="F:acyltransferase activity, transferring groups other than amino-acyl groups"/>
    <property type="evidence" value="ECO:0007669"/>
    <property type="project" value="InterPro"/>
</dbReference>
<dbReference type="SUPFAM" id="SSF55729">
    <property type="entry name" value="Acyl-CoA N-acyltransferases (Nat)"/>
    <property type="match status" value="1"/>
</dbReference>
<protein>
    <recommendedName>
        <fullName evidence="2">N-acetyltransferase domain-containing protein</fullName>
    </recommendedName>
</protein>
<reference evidence="3 4" key="1">
    <citation type="submission" date="2016-07" db="EMBL/GenBank/DDBJ databases">
        <title>Draft genome of the white-rot fungus Obba rivulosa 3A-2.</title>
        <authorList>
            <consortium name="DOE Joint Genome Institute"/>
            <person name="Miettinen O."/>
            <person name="Riley R."/>
            <person name="Acob R."/>
            <person name="Barry K."/>
            <person name="Cullen D."/>
            <person name="De Vries R."/>
            <person name="Hainaut M."/>
            <person name="Hatakka A."/>
            <person name="Henrissat B."/>
            <person name="Hilden K."/>
            <person name="Kuo R."/>
            <person name="Labutti K."/>
            <person name="Lipzen A."/>
            <person name="Makela M.R."/>
            <person name="Sandor L."/>
            <person name="Spatafora J.W."/>
            <person name="Grigoriev I.V."/>
            <person name="Hibbett D.S."/>
        </authorList>
    </citation>
    <scope>NUCLEOTIDE SEQUENCE [LARGE SCALE GENOMIC DNA]</scope>
    <source>
        <strain evidence="3 4">3A-2</strain>
    </source>
</reference>
<feature type="region of interest" description="Disordered" evidence="1">
    <location>
        <begin position="1"/>
        <end position="59"/>
    </location>
</feature>
<name>A0A8E2DVC2_9APHY</name>
<feature type="compositionally biased region" description="Polar residues" evidence="1">
    <location>
        <begin position="16"/>
        <end position="26"/>
    </location>
</feature>
<keyword evidence="4" id="KW-1185">Reference proteome</keyword>
<evidence type="ECO:0000259" key="2">
    <source>
        <dbReference type="PROSITE" id="PS51186"/>
    </source>
</evidence>
<feature type="compositionally biased region" description="Low complexity" evidence="1">
    <location>
        <begin position="50"/>
        <end position="59"/>
    </location>
</feature>
<dbReference type="Proteomes" id="UP000250043">
    <property type="component" value="Unassembled WGS sequence"/>
</dbReference>
<dbReference type="PROSITE" id="PS51186">
    <property type="entry name" value="GNAT"/>
    <property type="match status" value="1"/>
</dbReference>
<accession>A0A8E2DVC2</accession>
<evidence type="ECO:0000256" key="1">
    <source>
        <dbReference type="SAM" id="MobiDB-lite"/>
    </source>
</evidence>
<dbReference type="InterPro" id="IPR000182">
    <property type="entry name" value="GNAT_dom"/>
</dbReference>
<dbReference type="Gene3D" id="3.40.630.30">
    <property type="match status" value="1"/>
</dbReference>
<dbReference type="OrthoDB" id="4080456at2759"/>
<evidence type="ECO:0000313" key="3">
    <source>
        <dbReference type="EMBL" id="OCH96331.1"/>
    </source>
</evidence>
<evidence type="ECO:0000313" key="4">
    <source>
        <dbReference type="Proteomes" id="UP000250043"/>
    </source>
</evidence>
<feature type="compositionally biased region" description="Basic residues" evidence="1">
    <location>
        <begin position="38"/>
        <end position="47"/>
    </location>
</feature>
<organism evidence="3 4">
    <name type="scientific">Obba rivulosa</name>
    <dbReference type="NCBI Taxonomy" id="1052685"/>
    <lineage>
        <taxon>Eukaryota</taxon>
        <taxon>Fungi</taxon>
        <taxon>Dikarya</taxon>
        <taxon>Basidiomycota</taxon>
        <taxon>Agaricomycotina</taxon>
        <taxon>Agaricomycetes</taxon>
        <taxon>Polyporales</taxon>
        <taxon>Gelatoporiaceae</taxon>
        <taxon>Obba</taxon>
    </lineage>
</organism>
<gene>
    <name evidence="3" type="ORF">OBBRIDRAFT_787413</name>
</gene>
<dbReference type="InterPro" id="IPR016181">
    <property type="entry name" value="Acyl_CoA_acyltransferase"/>
</dbReference>
<dbReference type="AlphaFoldDB" id="A0A8E2DVC2"/>